<dbReference type="AlphaFoldDB" id="A0A1E3VKX2"/>
<feature type="transmembrane region" description="Helical" evidence="8">
    <location>
        <begin position="38"/>
        <end position="58"/>
    </location>
</feature>
<evidence type="ECO:0000313" key="10">
    <source>
        <dbReference type="EMBL" id="ODR93606.1"/>
    </source>
</evidence>
<keyword evidence="10" id="KW-0808">Transferase</keyword>
<evidence type="ECO:0000256" key="8">
    <source>
        <dbReference type="SAM" id="Phobius"/>
    </source>
</evidence>
<evidence type="ECO:0000256" key="4">
    <source>
        <dbReference type="ARBA" id="ARBA00022475"/>
    </source>
</evidence>
<dbReference type="PANTHER" id="PTHR30294:SF29">
    <property type="entry name" value="MULTIDRUG ABC TRANSPORTER PERMEASE YBHS-RELATED"/>
    <property type="match status" value="1"/>
</dbReference>
<dbReference type="RefSeq" id="WP_069445669.1">
    <property type="nucleotide sequence ID" value="NZ_LPWE01000014.1"/>
</dbReference>
<dbReference type="GO" id="GO:0016740">
    <property type="term" value="F:transferase activity"/>
    <property type="evidence" value="ECO:0007669"/>
    <property type="project" value="UniProtKB-KW"/>
</dbReference>
<dbReference type="STRING" id="1774970.AUC70_12180"/>
<dbReference type="GO" id="GO:0140359">
    <property type="term" value="F:ABC-type transporter activity"/>
    <property type="evidence" value="ECO:0007669"/>
    <property type="project" value="InterPro"/>
</dbReference>
<keyword evidence="11" id="KW-1185">Reference proteome</keyword>
<dbReference type="InterPro" id="IPR047817">
    <property type="entry name" value="ABC2_TM_bact-type"/>
</dbReference>
<feature type="transmembrane region" description="Helical" evidence="8">
    <location>
        <begin position="197"/>
        <end position="219"/>
    </location>
</feature>
<evidence type="ECO:0000256" key="5">
    <source>
        <dbReference type="ARBA" id="ARBA00022692"/>
    </source>
</evidence>
<organism evidence="10 11">
    <name type="scientific">Methyloceanibacter stevinii</name>
    <dbReference type="NCBI Taxonomy" id="1774970"/>
    <lineage>
        <taxon>Bacteria</taxon>
        <taxon>Pseudomonadati</taxon>
        <taxon>Pseudomonadota</taxon>
        <taxon>Alphaproteobacteria</taxon>
        <taxon>Hyphomicrobiales</taxon>
        <taxon>Hyphomicrobiaceae</taxon>
        <taxon>Methyloceanibacter</taxon>
    </lineage>
</organism>
<feature type="transmembrane region" description="Helical" evidence="8">
    <location>
        <begin position="240"/>
        <end position="267"/>
    </location>
</feature>
<feature type="domain" description="ABC transmembrane type-2" evidence="9">
    <location>
        <begin position="159"/>
        <end position="388"/>
    </location>
</feature>
<keyword evidence="4" id="KW-1003">Cell membrane</keyword>
<name>A0A1E3VKX2_9HYPH</name>
<comment type="subcellular location">
    <subcellularLocation>
        <location evidence="1">Cell membrane</location>
        <topology evidence="1">Multi-pass membrane protein</topology>
    </subcellularLocation>
</comment>
<comment type="caution">
    <text evidence="10">The sequence shown here is derived from an EMBL/GenBank/DDBJ whole genome shotgun (WGS) entry which is preliminary data.</text>
</comment>
<dbReference type="Gene3D" id="3.40.1710.10">
    <property type="entry name" value="abc type-2 transporter like domain"/>
    <property type="match status" value="1"/>
</dbReference>
<dbReference type="PANTHER" id="PTHR30294">
    <property type="entry name" value="MEMBRANE COMPONENT OF ABC TRANSPORTER YHHJ-RELATED"/>
    <property type="match status" value="1"/>
</dbReference>
<evidence type="ECO:0000313" key="11">
    <source>
        <dbReference type="Proteomes" id="UP000094172"/>
    </source>
</evidence>
<accession>A0A1E3VKX2</accession>
<keyword evidence="3" id="KW-0813">Transport</keyword>
<dbReference type="Pfam" id="PF12698">
    <property type="entry name" value="ABC2_membrane_3"/>
    <property type="match status" value="1"/>
</dbReference>
<evidence type="ECO:0000259" key="9">
    <source>
        <dbReference type="PROSITE" id="PS51012"/>
    </source>
</evidence>
<keyword evidence="6 8" id="KW-1133">Transmembrane helix</keyword>
<evidence type="ECO:0000256" key="2">
    <source>
        <dbReference type="ARBA" id="ARBA00007783"/>
    </source>
</evidence>
<feature type="transmembrane region" description="Helical" evidence="8">
    <location>
        <begin position="306"/>
        <end position="325"/>
    </location>
</feature>
<proteinExistence type="inferred from homology"/>
<feature type="transmembrane region" description="Helical" evidence="8">
    <location>
        <begin position="273"/>
        <end position="294"/>
    </location>
</feature>
<sequence length="390" mass="43060">MSAVTQESAPPVSRDPGFLKRVWAMVVKEFVQMRRDRMTFATMLFIPILQLTLFGYAINTDPKHLPTAVLTRDDGPLTRAVLAAMKNSDYFEFKRQVRDSAELDALLRAGTVQFAVEIPASFERDVRRGDRPSLLVIADATDPVATGTAIAAVQGLIDTALRRELRGPDAAVEARAPPFTLTLQRRYNPEGLTQYNIVPGLLGVVLTMTMMMFTALAVTREIERGTMESLLAMPIRPVEIMIGKIAPFVLVGFVQMTIIIGAASYLFDVPIRGSIGLLVLLSTLFAAANLAVGYTFSTIAQNQLQAVQMTFFFFLPNILLSGFMFPFRGMPQWAQVIGEILPLTHFMRIARGIMLKGNGLADMKLDVLALVIFLVAAMGIALLRFRRTLD</sequence>
<keyword evidence="7 8" id="KW-0472">Membrane</keyword>
<evidence type="ECO:0000256" key="3">
    <source>
        <dbReference type="ARBA" id="ARBA00022448"/>
    </source>
</evidence>
<dbReference type="EMBL" id="LPWE01000014">
    <property type="protein sequence ID" value="ODR93606.1"/>
    <property type="molecule type" value="Genomic_DNA"/>
</dbReference>
<gene>
    <name evidence="10" type="ORF">AUC70_12180</name>
</gene>
<dbReference type="InterPro" id="IPR051449">
    <property type="entry name" value="ABC-2_transporter_component"/>
</dbReference>
<dbReference type="InterPro" id="IPR013525">
    <property type="entry name" value="ABC2_TM"/>
</dbReference>
<dbReference type="Proteomes" id="UP000094172">
    <property type="component" value="Unassembled WGS sequence"/>
</dbReference>
<evidence type="ECO:0000256" key="1">
    <source>
        <dbReference type="ARBA" id="ARBA00004651"/>
    </source>
</evidence>
<dbReference type="GO" id="GO:0005886">
    <property type="term" value="C:plasma membrane"/>
    <property type="evidence" value="ECO:0007669"/>
    <property type="project" value="UniProtKB-SubCell"/>
</dbReference>
<protein>
    <submittedName>
        <fullName evidence="10">Mannose-1-phosphate guanyltransferase</fullName>
    </submittedName>
</protein>
<keyword evidence="5 8" id="KW-0812">Transmembrane</keyword>
<evidence type="ECO:0000256" key="6">
    <source>
        <dbReference type="ARBA" id="ARBA00022989"/>
    </source>
</evidence>
<comment type="similarity">
    <text evidence="2">Belongs to the ABC-2 integral membrane protein family.</text>
</comment>
<dbReference type="PROSITE" id="PS51012">
    <property type="entry name" value="ABC_TM2"/>
    <property type="match status" value="1"/>
</dbReference>
<reference evidence="10 11" key="1">
    <citation type="journal article" date="2016" name="Environ. Microbiol.">
        <title>New Methyloceanibacter diversity from North Sea sediments includes methanotroph containing solely the soluble methane monooxygenase.</title>
        <authorList>
            <person name="Vekeman B."/>
            <person name="Kerckhof F.M."/>
            <person name="Cremers G."/>
            <person name="de Vos P."/>
            <person name="Vandamme P."/>
            <person name="Boon N."/>
            <person name="Op den Camp H.J."/>
            <person name="Heylen K."/>
        </authorList>
    </citation>
    <scope>NUCLEOTIDE SEQUENCE [LARGE SCALE GENOMIC DNA]</scope>
    <source>
        <strain evidence="10 11">R-67176</strain>
    </source>
</reference>
<evidence type="ECO:0000256" key="7">
    <source>
        <dbReference type="ARBA" id="ARBA00023136"/>
    </source>
</evidence>
<feature type="transmembrane region" description="Helical" evidence="8">
    <location>
        <begin position="367"/>
        <end position="385"/>
    </location>
</feature>